<sequence length="430" mass="47796">MENVPQDRIVQFLRYIDIGRAPGTRLTGKDIREGVTKWAQGRDSRMSPWGIQVRHPINGYVPPIPYQDSTVICGRWIRDAEVPEEFAGHPRDCTCRGRPPPKLTFEDSPSWVPSVLQAFQHGEVTDPSLEMAESVPTSILPKSRSTTCLFMELPPELLELILDYLVPTGQTYQFFPARNGKTSVQIVQKFVPDVKRTGSTSFQSGERPAPHSMQSIQSTQPTNPATGSAYTSLAGTCHYFQDIIYSRLFSHNDFVFHLTPYTIHSAIRSNDFTKLRCWTRTTPHTSQALGPLTARAAKYLRHVTLIASLPFSHSSQDLKTITSLVSDAASMLSEAKLKHLALALNPAKPGSNDNRFSLQALPVDMLQAEVDKDGVLSLKIREPHVDPVRESNKTQRVFAPLLQGPKGVKELVLDGPLSEGFLGELRSALM</sequence>
<feature type="region of interest" description="Disordered" evidence="1">
    <location>
        <begin position="196"/>
        <end position="227"/>
    </location>
</feature>
<gene>
    <name evidence="2" type="ORF">PRZ48_011748</name>
</gene>
<evidence type="ECO:0000313" key="2">
    <source>
        <dbReference type="EMBL" id="KAK4497298.1"/>
    </source>
</evidence>
<dbReference type="EMBL" id="JAXOVC010000009">
    <property type="protein sequence ID" value="KAK4497298.1"/>
    <property type="molecule type" value="Genomic_DNA"/>
</dbReference>
<reference evidence="2 3" key="1">
    <citation type="journal article" date="2023" name="G3 (Bethesda)">
        <title>A chromosome-level genome assembly of Zasmidium syzygii isolated from banana leaves.</title>
        <authorList>
            <person name="van Westerhoven A.C."/>
            <person name="Mehrabi R."/>
            <person name="Talebi R."/>
            <person name="Steentjes M.B.F."/>
            <person name="Corcolon B."/>
            <person name="Chong P.A."/>
            <person name="Kema G.H.J."/>
            <person name="Seidl M.F."/>
        </authorList>
    </citation>
    <scope>NUCLEOTIDE SEQUENCE [LARGE SCALE GENOMIC DNA]</scope>
    <source>
        <strain evidence="2 3">P124</strain>
    </source>
</reference>
<keyword evidence="3" id="KW-1185">Reference proteome</keyword>
<evidence type="ECO:0008006" key="4">
    <source>
        <dbReference type="Google" id="ProtNLM"/>
    </source>
</evidence>
<name>A0ABR0E780_ZASCE</name>
<dbReference type="Proteomes" id="UP001305779">
    <property type="component" value="Unassembled WGS sequence"/>
</dbReference>
<proteinExistence type="predicted"/>
<protein>
    <recommendedName>
        <fullName evidence="4">F-box domain-containing protein</fullName>
    </recommendedName>
</protein>
<evidence type="ECO:0000256" key="1">
    <source>
        <dbReference type="SAM" id="MobiDB-lite"/>
    </source>
</evidence>
<accession>A0ABR0E780</accession>
<feature type="compositionally biased region" description="Polar residues" evidence="1">
    <location>
        <begin position="212"/>
        <end position="227"/>
    </location>
</feature>
<organism evidence="2 3">
    <name type="scientific">Zasmidium cellare</name>
    <name type="common">Wine cellar mold</name>
    <name type="synonym">Racodium cellare</name>
    <dbReference type="NCBI Taxonomy" id="395010"/>
    <lineage>
        <taxon>Eukaryota</taxon>
        <taxon>Fungi</taxon>
        <taxon>Dikarya</taxon>
        <taxon>Ascomycota</taxon>
        <taxon>Pezizomycotina</taxon>
        <taxon>Dothideomycetes</taxon>
        <taxon>Dothideomycetidae</taxon>
        <taxon>Mycosphaerellales</taxon>
        <taxon>Mycosphaerellaceae</taxon>
        <taxon>Zasmidium</taxon>
    </lineage>
</organism>
<evidence type="ECO:0000313" key="3">
    <source>
        <dbReference type="Proteomes" id="UP001305779"/>
    </source>
</evidence>
<comment type="caution">
    <text evidence="2">The sequence shown here is derived from an EMBL/GenBank/DDBJ whole genome shotgun (WGS) entry which is preliminary data.</text>
</comment>